<sequence length="197" mass="21397">MAMQHSYAGDGRTAVTLLETARERIGPGSSRTVHAMLAAWQVHAHAAAGEAQQAARVLSRADAHWERRDLEEDPAWAYWMRRPSHTIEVGLSWVGLGRSDIAVRLLEEGQAGRSLDYARDTALGLTAIAGAQLEQGEIDGALENAGRAADLMATVDSSRVSDLLRSFSQRLPYGPARAAFHTRLEILAPAPDHDHSE</sequence>
<gene>
    <name evidence="1" type="ORF">GCM10009560_78820</name>
</gene>
<proteinExistence type="predicted"/>
<evidence type="ECO:0000313" key="2">
    <source>
        <dbReference type="Proteomes" id="UP001501578"/>
    </source>
</evidence>
<comment type="caution">
    <text evidence="1">The sequence shown here is derived from an EMBL/GenBank/DDBJ whole genome shotgun (WGS) entry which is preliminary data.</text>
</comment>
<reference evidence="2" key="1">
    <citation type="journal article" date="2019" name="Int. J. Syst. Evol. Microbiol.">
        <title>The Global Catalogue of Microorganisms (GCM) 10K type strain sequencing project: providing services to taxonomists for standard genome sequencing and annotation.</title>
        <authorList>
            <consortium name="The Broad Institute Genomics Platform"/>
            <consortium name="The Broad Institute Genome Sequencing Center for Infectious Disease"/>
            <person name="Wu L."/>
            <person name="Ma J."/>
        </authorList>
    </citation>
    <scope>NUCLEOTIDE SEQUENCE [LARGE SCALE GENOMIC DNA]</scope>
    <source>
        <strain evidence="2">JCM 11136</strain>
    </source>
</reference>
<accession>A0ABP4BTK4</accession>
<dbReference type="Proteomes" id="UP001501578">
    <property type="component" value="Unassembled WGS sequence"/>
</dbReference>
<keyword evidence="2" id="KW-1185">Reference proteome</keyword>
<evidence type="ECO:0008006" key="3">
    <source>
        <dbReference type="Google" id="ProtNLM"/>
    </source>
</evidence>
<name>A0ABP4BTK4_9ACTN</name>
<protein>
    <recommendedName>
        <fullName evidence="3">Transcriptional regulator</fullName>
    </recommendedName>
</protein>
<organism evidence="1 2">
    <name type="scientific">Nonomuraea longicatena</name>
    <dbReference type="NCBI Taxonomy" id="83682"/>
    <lineage>
        <taxon>Bacteria</taxon>
        <taxon>Bacillati</taxon>
        <taxon>Actinomycetota</taxon>
        <taxon>Actinomycetes</taxon>
        <taxon>Streptosporangiales</taxon>
        <taxon>Streptosporangiaceae</taxon>
        <taxon>Nonomuraea</taxon>
    </lineage>
</organism>
<dbReference type="EMBL" id="BAAAHQ010000075">
    <property type="protein sequence ID" value="GAA0954773.1"/>
    <property type="molecule type" value="Genomic_DNA"/>
</dbReference>
<evidence type="ECO:0000313" key="1">
    <source>
        <dbReference type="EMBL" id="GAA0954773.1"/>
    </source>
</evidence>
<dbReference type="RefSeq" id="WP_343955524.1">
    <property type="nucleotide sequence ID" value="NZ_BAAAHQ010000075.1"/>
</dbReference>